<dbReference type="EC" id="1.4.3.5" evidence="7"/>
<evidence type="ECO:0000256" key="8">
    <source>
        <dbReference type="PIRSR" id="PIRSR000190-1"/>
    </source>
</evidence>
<dbReference type="Pfam" id="PF10590">
    <property type="entry name" value="PNP_phzG_C"/>
    <property type="match status" value="1"/>
</dbReference>
<feature type="binding site" evidence="7 9">
    <location>
        <position position="111"/>
    </location>
    <ligand>
        <name>FMN</name>
        <dbReference type="ChEBI" id="CHEBI:58210"/>
    </ligand>
</feature>
<sequence length="218" mass="24686">MGVSPSLAEMRRHYQQDGLHKRDCAACPTEQLKRWLHEAQECSPGDWFEVNAMSLATSTPDGDVTSRVVLLKGLDTDGLRFFTNYSSEKGRQLAENPRAALNFFWPHLERQVRVAGSVTKVAREVSLEYFRSRPRGSQLGAVASAQSQVVASREVLEARLHELEAECSAQDVPLPDDWGGYCLAPAVFEFWQGRPDRLHDRLRYTLADDVWRLERVSP</sequence>
<evidence type="ECO:0000259" key="11">
    <source>
        <dbReference type="Pfam" id="PF10590"/>
    </source>
</evidence>
<dbReference type="SUPFAM" id="SSF50475">
    <property type="entry name" value="FMN-binding split barrel"/>
    <property type="match status" value="1"/>
</dbReference>
<dbReference type="Gene3D" id="2.30.110.10">
    <property type="entry name" value="Electron Transport, Fmn-binding Protein, Chain A"/>
    <property type="match status" value="1"/>
</dbReference>
<dbReference type="EMBL" id="SIHJ01000001">
    <property type="protein sequence ID" value="TWT38032.1"/>
    <property type="molecule type" value="Genomic_DNA"/>
</dbReference>
<evidence type="ECO:0000256" key="4">
    <source>
        <dbReference type="ARBA" id="ARBA00022643"/>
    </source>
</evidence>
<feature type="binding site" evidence="7 8">
    <location>
        <position position="137"/>
    </location>
    <ligand>
        <name>substrate</name>
    </ligand>
</feature>
<feature type="binding site" evidence="8">
    <location>
        <begin position="11"/>
        <end position="14"/>
    </location>
    <ligand>
        <name>substrate</name>
    </ligand>
</feature>
<dbReference type="NCBIfam" id="NF004231">
    <property type="entry name" value="PRK05679.1"/>
    <property type="match status" value="1"/>
</dbReference>
<feature type="binding site" evidence="7 8">
    <location>
        <position position="133"/>
    </location>
    <ligand>
        <name>substrate</name>
    </ligand>
</feature>
<comment type="pathway">
    <text evidence="7">Cofactor metabolism; pyridoxal 5'-phosphate salvage; pyridoxal 5'-phosphate from pyridoxamine 5'-phosphate: step 1/1.</text>
</comment>
<evidence type="ECO:0000256" key="7">
    <source>
        <dbReference type="HAMAP-Rule" id="MF_01629"/>
    </source>
</evidence>
<name>A0A5C5VJZ3_9BACT</name>
<evidence type="ECO:0000313" key="12">
    <source>
        <dbReference type="EMBL" id="TWT38032.1"/>
    </source>
</evidence>
<feature type="domain" description="Pyridoxine 5'-phosphate oxidase dimerisation C-terminal" evidence="11">
    <location>
        <begin position="178"/>
        <end position="218"/>
    </location>
</feature>
<comment type="caution">
    <text evidence="12">The sequence shown here is derived from an EMBL/GenBank/DDBJ whole genome shotgun (WGS) entry which is preliminary data.</text>
</comment>
<dbReference type="NCBIfam" id="TIGR00558">
    <property type="entry name" value="pdxH"/>
    <property type="match status" value="1"/>
</dbReference>
<evidence type="ECO:0000256" key="2">
    <source>
        <dbReference type="ARBA" id="ARBA00011738"/>
    </source>
</evidence>
<evidence type="ECO:0000256" key="6">
    <source>
        <dbReference type="ARBA" id="ARBA00023096"/>
    </source>
</evidence>
<evidence type="ECO:0000313" key="13">
    <source>
        <dbReference type="Proteomes" id="UP000316714"/>
    </source>
</evidence>
<dbReference type="InterPro" id="IPR019740">
    <property type="entry name" value="Pyridox_Oxase_CS"/>
</dbReference>
<dbReference type="PANTHER" id="PTHR10851:SF0">
    <property type="entry name" value="PYRIDOXINE-5'-PHOSPHATE OXIDASE"/>
    <property type="match status" value="1"/>
</dbReference>
<dbReference type="InterPro" id="IPR000659">
    <property type="entry name" value="Pyridox_Oxase"/>
</dbReference>
<dbReference type="Proteomes" id="UP000316714">
    <property type="component" value="Unassembled WGS sequence"/>
</dbReference>
<dbReference type="PANTHER" id="PTHR10851">
    <property type="entry name" value="PYRIDOXINE-5-PHOSPHATE OXIDASE"/>
    <property type="match status" value="1"/>
</dbReference>
<dbReference type="GO" id="GO:0010181">
    <property type="term" value="F:FMN binding"/>
    <property type="evidence" value="ECO:0007669"/>
    <property type="project" value="UniProtKB-UniRule"/>
</dbReference>
<reference evidence="12 13" key="1">
    <citation type="submission" date="2019-02" db="EMBL/GenBank/DDBJ databases">
        <title>Deep-cultivation of Planctomycetes and their phenomic and genomic characterization uncovers novel biology.</title>
        <authorList>
            <person name="Wiegand S."/>
            <person name="Jogler M."/>
            <person name="Boedeker C."/>
            <person name="Pinto D."/>
            <person name="Vollmers J."/>
            <person name="Rivas-Marin E."/>
            <person name="Kohn T."/>
            <person name="Peeters S.H."/>
            <person name="Heuer A."/>
            <person name="Rast P."/>
            <person name="Oberbeckmann S."/>
            <person name="Bunk B."/>
            <person name="Jeske O."/>
            <person name="Meyerdierks A."/>
            <person name="Storesund J.E."/>
            <person name="Kallscheuer N."/>
            <person name="Luecker S."/>
            <person name="Lage O.M."/>
            <person name="Pohl T."/>
            <person name="Merkel B.J."/>
            <person name="Hornburger P."/>
            <person name="Mueller R.-W."/>
            <person name="Bruemmer F."/>
            <person name="Labrenz M."/>
            <person name="Spormann A.M."/>
            <person name="Op Den Camp H."/>
            <person name="Overmann J."/>
            <person name="Amann R."/>
            <person name="Jetten M.S.M."/>
            <person name="Mascher T."/>
            <person name="Medema M.H."/>
            <person name="Devos D.P."/>
            <person name="Kaster A.-K."/>
            <person name="Ovreas L."/>
            <person name="Rohde M."/>
            <person name="Galperin M.Y."/>
            <person name="Jogler C."/>
        </authorList>
    </citation>
    <scope>NUCLEOTIDE SEQUENCE [LARGE SCALE GENOMIC DNA]</scope>
    <source>
        <strain evidence="12 13">KOR34</strain>
    </source>
</reference>
<organism evidence="12 13">
    <name type="scientific">Posidoniimonas corsicana</name>
    <dbReference type="NCBI Taxonomy" id="1938618"/>
    <lineage>
        <taxon>Bacteria</taxon>
        <taxon>Pseudomonadati</taxon>
        <taxon>Planctomycetota</taxon>
        <taxon>Planctomycetia</taxon>
        <taxon>Pirellulales</taxon>
        <taxon>Lacipirellulaceae</taxon>
        <taxon>Posidoniimonas</taxon>
    </lineage>
</organism>
<feature type="binding site" evidence="7 8">
    <location>
        <position position="72"/>
    </location>
    <ligand>
        <name>substrate</name>
    </ligand>
</feature>
<comment type="caution">
    <text evidence="7">Lacks conserved residue(s) required for the propagation of feature annotation.</text>
</comment>
<dbReference type="HAMAP" id="MF_01629">
    <property type="entry name" value="PdxH"/>
    <property type="match status" value="1"/>
</dbReference>
<dbReference type="OrthoDB" id="9780392at2"/>
<feature type="domain" description="Pyridoxamine 5'-phosphate oxidase N-terminal" evidence="10">
    <location>
        <begin position="49"/>
        <end position="165"/>
    </location>
</feature>
<dbReference type="Pfam" id="PF01243">
    <property type="entry name" value="PNPOx_N"/>
    <property type="match status" value="1"/>
</dbReference>
<gene>
    <name evidence="7 12" type="primary">pdxH</name>
    <name evidence="12" type="ORF">KOR34_30000</name>
</gene>
<dbReference type="InterPro" id="IPR019576">
    <property type="entry name" value="Pyridoxamine_oxidase_dimer_C"/>
</dbReference>
<comment type="catalytic activity">
    <reaction evidence="7">
        <text>pyridoxamine 5'-phosphate + O2 + H2O = pyridoxal 5'-phosphate + H2O2 + NH4(+)</text>
        <dbReference type="Rhea" id="RHEA:15817"/>
        <dbReference type="ChEBI" id="CHEBI:15377"/>
        <dbReference type="ChEBI" id="CHEBI:15379"/>
        <dbReference type="ChEBI" id="CHEBI:16240"/>
        <dbReference type="ChEBI" id="CHEBI:28938"/>
        <dbReference type="ChEBI" id="CHEBI:58451"/>
        <dbReference type="ChEBI" id="CHEBI:597326"/>
        <dbReference type="EC" id="1.4.3.5"/>
    </reaction>
</comment>
<dbReference type="PIRSF" id="PIRSF000190">
    <property type="entry name" value="Pyd_amn-ph_oxd"/>
    <property type="match status" value="1"/>
</dbReference>
<feature type="binding site" evidence="7 9">
    <location>
        <begin position="67"/>
        <end position="72"/>
    </location>
    <ligand>
        <name>FMN</name>
        <dbReference type="ChEBI" id="CHEBI:58210"/>
    </ligand>
</feature>
<dbReference type="UniPathway" id="UPA01068">
    <property type="reaction ID" value="UER00304"/>
</dbReference>
<proteinExistence type="inferred from homology"/>
<keyword evidence="3 7" id="KW-0285">Flavoprotein</keyword>
<feature type="binding site" evidence="7 9">
    <location>
        <position position="201"/>
    </location>
    <ligand>
        <name>FMN</name>
        <dbReference type="ChEBI" id="CHEBI:58210"/>
    </ligand>
</feature>
<dbReference type="GO" id="GO:0004733">
    <property type="term" value="F:pyridoxamine phosphate oxidase activity"/>
    <property type="evidence" value="ECO:0007669"/>
    <property type="project" value="UniProtKB-UniRule"/>
</dbReference>
<evidence type="ECO:0000259" key="10">
    <source>
        <dbReference type="Pfam" id="PF01243"/>
    </source>
</evidence>
<dbReference type="GO" id="GO:0008615">
    <property type="term" value="P:pyridoxine biosynthetic process"/>
    <property type="evidence" value="ECO:0007669"/>
    <property type="project" value="UniProtKB-UniRule"/>
</dbReference>
<dbReference type="AlphaFoldDB" id="A0A5C5VJZ3"/>
<feature type="binding site" evidence="7 9">
    <location>
        <position position="89"/>
    </location>
    <ligand>
        <name>FMN</name>
        <dbReference type="ChEBI" id="CHEBI:58210"/>
    </ligand>
</feature>
<comment type="pathway">
    <text evidence="7">Cofactor metabolism; pyridoxal 5'-phosphate salvage; pyridoxal 5'-phosphate from pyridoxine 5'-phosphate: step 1/1.</text>
</comment>
<dbReference type="InterPro" id="IPR011576">
    <property type="entry name" value="Pyridox_Oxase_N"/>
</dbReference>
<keyword evidence="5 7" id="KW-0560">Oxidoreductase</keyword>
<dbReference type="InterPro" id="IPR012349">
    <property type="entry name" value="Split_barrel_FMN-bd"/>
</dbReference>
<keyword evidence="6 7" id="KW-0664">Pyridoxine biosynthesis</keyword>
<comment type="cofactor">
    <cofactor evidence="7 9">
        <name>FMN</name>
        <dbReference type="ChEBI" id="CHEBI:58210"/>
    </cofactor>
    <text evidence="7 9">Binds 1 FMN per subunit.</text>
</comment>
<keyword evidence="4 7" id="KW-0288">FMN</keyword>
<feature type="binding site" evidence="7 9">
    <location>
        <position position="191"/>
    </location>
    <ligand>
        <name>FMN</name>
        <dbReference type="ChEBI" id="CHEBI:58210"/>
    </ligand>
</feature>
<evidence type="ECO:0000256" key="3">
    <source>
        <dbReference type="ARBA" id="ARBA00022630"/>
    </source>
</evidence>
<feature type="binding site" evidence="7 8">
    <location>
        <position position="129"/>
    </location>
    <ligand>
        <name>substrate</name>
    </ligand>
</feature>
<feature type="binding site" evidence="7 8">
    <location>
        <begin position="197"/>
        <end position="199"/>
    </location>
    <ligand>
        <name>substrate</name>
    </ligand>
</feature>
<feature type="binding site" evidence="7 9">
    <location>
        <begin position="82"/>
        <end position="83"/>
    </location>
    <ligand>
        <name>FMN</name>
        <dbReference type="ChEBI" id="CHEBI:58210"/>
    </ligand>
</feature>
<dbReference type="PROSITE" id="PS01064">
    <property type="entry name" value="PYRIDOX_OXIDASE"/>
    <property type="match status" value="1"/>
</dbReference>
<feature type="binding site" evidence="7 9">
    <location>
        <begin position="146"/>
        <end position="147"/>
    </location>
    <ligand>
        <name>FMN</name>
        <dbReference type="ChEBI" id="CHEBI:58210"/>
    </ligand>
</feature>
<comment type="subunit">
    <text evidence="2 7">Homodimer.</text>
</comment>
<evidence type="ECO:0000256" key="5">
    <source>
        <dbReference type="ARBA" id="ARBA00023002"/>
    </source>
</evidence>
<protein>
    <recommendedName>
        <fullName evidence="7">Pyridoxine/pyridoxamine 5'-phosphate oxidase</fullName>
        <ecNumber evidence="7">1.4.3.5</ecNumber>
    </recommendedName>
    <alternativeName>
        <fullName evidence="7">PNP/PMP oxidase</fullName>
        <shortName evidence="7">PNPOx</shortName>
    </alternativeName>
    <alternativeName>
        <fullName evidence="7">Pyridoxal 5'-phosphate synthase</fullName>
    </alternativeName>
</protein>
<evidence type="ECO:0000256" key="9">
    <source>
        <dbReference type="PIRSR" id="PIRSR000190-2"/>
    </source>
</evidence>
<accession>A0A5C5VJZ3</accession>
<evidence type="ECO:0000256" key="1">
    <source>
        <dbReference type="ARBA" id="ARBA00007301"/>
    </source>
</evidence>
<dbReference type="RefSeq" id="WP_146565325.1">
    <property type="nucleotide sequence ID" value="NZ_SIHJ01000001.1"/>
</dbReference>
<comment type="catalytic activity">
    <reaction evidence="7">
        <text>pyridoxine 5'-phosphate + O2 = pyridoxal 5'-phosphate + H2O2</text>
        <dbReference type="Rhea" id="RHEA:15149"/>
        <dbReference type="ChEBI" id="CHEBI:15379"/>
        <dbReference type="ChEBI" id="CHEBI:16240"/>
        <dbReference type="ChEBI" id="CHEBI:58589"/>
        <dbReference type="ChEBI" id="CHEBI:597326"/>
        <dbReference type="EC" id="1.4.3.5"/>
    </reaction>
</comment>
<keyword evidence="13" id="KW-1185">Reference proteome</keyword>
<comment type="similarity">
    <text evidence="1 7">Belongs to the pyridoxamine 5'-phosphate oxidase family.</text>
</comment>
<dbReference type="FunFam" id="2.30.110.10:FF:000020">
    <property type="entry name" value="PNPO isoform 11"/>
    <property type="match status" value="1"/>
</dbReference>
<comment type="function">
    <text evidence="7">Catalyzes the oxidation of either pyridoxine 5'-phosphate (PNP) or pyridoxamine 5'-phosphate (PMP) into pyridoxal 5'-phosphate (PLP).</text>
</comment>